<proteinExistence type="predicted"/>
<evidence type="ECO:0008006" key="3">
    <source>
        <dbReference type="Google" id="ProtNLM"/>
    </source>
</evidence>
<dbReference type="Proteomes" id="UP001596163">
    <property type="component" value="Unassembled WGS sequence"/>
</dbReference>
<dbReference type="InterPro" id="IPR029063">
    <property type="entry name" value="SAM-dependent_MTases_sf"/>
</dbReference>
<comment type="caution">
    <text evidence="1">The sequence shown here is derived from an EMBL/GenBank/DDBJ whole genome shotgun (WGS) entry which is preliminary data.</text>
</comment>
<evidence type="ECO:0000313" key="1">
    <source>
        <dbReference type="EMBL" id="MFC5190294.1"/>
    </source>
</evidence>
<name>A0ABW0BS18_9BACT</name>
<dbReference type="RefSeq" id="WP_377911230.1">
    <property type="nucleotide sequence ID" value="NZ_JBHSKS010000001.1"/>
</dbReference>
<dbReference type="SUPFAM" id="SSF53335">
    <property type="entry name" value="S-adenosyl-L-methionine-dependent methyltransferases"/>
    <property type="match status" value="1"/>
</dbReference>
<dbReference type="EMBL" id="JBHSKS010000001">
    <property type="protein sequence ID" value="MFC5190294.1"/>
    <property type="molecule type" value="Genomic_DNA"/>
</dbReference>
<evidence type="ECO:0000313" key="2">
    <source>
        <dbReference type="Proteomes" id="UP001596163"/>
    </source>
</evidence>
<protein>
    <recommendedName>
        <fullName evidence="3">Class I SAM-dependent methyltransferase</fullName>
    </recommendedName>
</protein>
<organism evidence="1 2">
    <name type="scientific">Algoriphagus aquatilis</name>
    <dbReference type="NCBI Taxonomy" id="490186"/>
    <lineage>
        <taxon>Bacteria</taxon>
        <taxon>Pseudomonadati</taxon>
        <taxon>Bacteroidota</taxon>
        <taxon>Cytophagia</taxon>
        <taxon>Cytophagales</taxon>
        <taxon>Cyclobacteriaceae</taxon>
        <taxon>Algoriphagus</taxon>
    </lineage>
</organism>
<accession>A0ABW0BS18</accession>
<gene>
    <name evidence="1" type="ORF">ACFPIK_00840</name>
</gene>
<sequence>MRKRSLVSILHQFFKELKIAKRKGKSVLIPFTYLSTYIIQNRVKRDRFELSSPWMTVPAVKFLEKKVKKEFRVFEYGSGASTFYFLNKNCELHTVEHNREWFNKMSNKLEDRVPFYNNLRLLEPVRRTNSNGIFSSKDPAYLECDYYLYCNGICKFKDGFFDLVVIDGRARVECLKLALTKIRPGGYLLFDNADREEYGDELIKLKDFLVLSDFTVTNFDLSFSQTNIYRLP</sequence>
<dbReference type="Gene3D" id="3.40.50.150">
    <property type="entry name" value="Vaccinia Virus protein VP39"/>
    <property type="match status" value="1"/>
</dbReference>
<reference evidence="2" key="1">
    <citation type="journal article" date="2019" name="Int. J. Syst. Evol. Microbiol.">
        <title>The Global Catalogue of Microorganisms (GCM) 10K type strain sequencing project: providing services to taxonomists for standard genome sequencing and annotation.</title>
        <authorList>
            <consortium name="The Broad Institute Genomics Platform"/>
            <consortium name="The Broad Institute Genome Sequencing Center for Infectious Disease"/>
            <person name="Wu L."/>
            <person name="Ma J."/>
        </authorList>
    </citation>
    <scope>NUCLEOTIDE SEQUENCE [LARGE SCALE GENOMIC DNA]</scope>
    <source>
        <strain evidence="2">CGMCC 1.7030</strain>
    </source>
</reference>
<keyword evidence="2" id="KW-1185">Reference proteome</keyword>